<dbReference type="InterPro" id="IPR043128">
    <property type="entry name" value="Rev_trsase/Diguanyl_cyclase"/>
</dbReference>
<dbReference type="Gene3D" id="3.20.20.450">
    <property type="entry name" value="EAL domain"/>
    <property type="match status" value="1"/>
</dbReference>
<feature type="domain" description="EAL" evidence="2">
    <location>
        <begin position="542"/>
        <end position="796"/>
    </location>
</feature>
<dbReference type="CDD" id="cd01949">
    <property type="entry name" value="GGDEF"/>
    <property type="match status" value="1"/>
</dbReference>
<dbReference type="Pfam" id="PF00563">
    <property type="entry name" value="EAL"/>
    <property type="match status" value="1"/>
</dbReference>
<dbReference type="Gene3D" id="3.30.70.270">
    <property type="match status" value="1"/>
</dbReference>
<dbReference type="SUPFAM" id="SSF141868">
    <property type="entry name" value="EAL domain-like"/>
    <property type="match status" value="1"/>
</dbReference>
<dbReference type="FunFam" id="3.20.20.450:FF:000001">
    <property type="entry name" value="Cyclic di-GMP phosphodiesterase yahA"/>
    <property type="match status" value="1"/>
</dbReference>
<protein>
    <submittedName>
        <fullName evidence="4">Diguanylate cyclase (GGDEF) domain-containing protein</fullName>
    </submittedName>
</protein>
<dbReference type="STRING" id="146817.SAMN04488502_10426"/>
<dbReference type="PANTHER" id="PTHR44757">
    <property type="entry name" value="DIGUANYLATE CYCLASE DGCP"/>
    <property type="match status" value="1"/>
</dbReference>
<feature type="domain" description="GGDEF" evidence="3">
    <location>
        <begin position="401"/>
        <end position="533"/>
    </location>
</feature>
<dbReference type="PROSITE" id="PS50887">
    <property type="entry name" value="GGDEF"/>
    <property type="match status" value="1"/>
</dbReference>
<dbReference type="InterPro" id="IPR029787">
    <property type="entry name" value="Nucleotide_cyclase"/>
</dbReference>
<dbReference type="SUPFAM" id="SSF55781">
    <property type="entry name" value="GAF domain-like"/>
    <property type="match status" value="1"/>
</dbReference>
<dbReference type="InterPro" id="IPR052155">
    <property type="entry name" value="Biofilm_reg_signaling"/>
</dbReference>
<dbReference type="Gene3D" id="3.30.450.40">
    <property type="match status" value="1"/>
</dbReference>
<dbReference type="InterPro" id="IPR000160">
    <property type="entry name" value="GGDEF_dom"/>
</dbReference>
<evidence type="ECO:0000313" key="5">
    <source>
        <dbReference type="Proteomes" id="UP000214880"/>
    </source>
</evidence>
<reference evidence="4 5" key="1">
    <citation type="submission" date="2016-10" db="EMBL/GenBank/DDBJ databases">
        <authorList>
            <person name="de Groot N.N."/>
        </authorList>
    </citation>
    <scope>NUCLEOTIDE SEQUENCE [LARGE SCALE GENOMIC DNA]</scope>
    <source>
        <strain evidence="4 5">DSM 1736</strain>
    </source>
</reference>
<dbReference type="InterPro" id="IPR035919">
    <property type="entry name" value="EAL_sf"/>
</dbReference>
<dbReference type="SMART" id="SM00267">
    <property type="entry name" value="GGDEF"/>
    <property type="match status" value="1"/>
</dbReference>
<evidence type="ECO:0000259" key="2">
    <source>
        <dbReference type="PROSITE" id="PS50883"/>
    </source>
</evidence>
<dbReference type="Proteomes" id="UP000214880">
    <property type="component" value="Unassembled WGS sequence"/>
</dbReference>
<dbReference type="SMART" id="SM00052">
    <property type="entry name" value="EAL"/>
    <property type="match status" value="1"/>
</dbReference>
<dbReference type="CDD" id="cd01948">
    <property type="entry name" value="EAL"/>
    <property type="match status" value="1"/>
</dbReference>
<sequence length="800" mass="88275">MKDKINGETADISANDCWNDHLQAIQSLIHSFRERGSRQEFLNEVVRLIQQISGCSAVGIRVLDENGYIPYQAYVGFNDEFWKAENKLQISKEDCSCTRLVSGTLLPLDEPIINSAGSLCCNDTLAFAETLSAREREKYRGACNHAGYQTIGIMPIYFQNCILGLIHIADSMPGQLSPAVVTFVETVAPLVGQVLGRAQIEQSLKTSQDKAAIMERIVGGISSLAYVVDLDTHELIYISEELAEVYSDKLSSRKCYEFFDLSAPCCDCFKLQEANGKSGIWERYDSCRKRHYFAERKEIQWPDGRTMNVAFISDITKQRQAENDLRESNAHLEKMVADLQQLSATLEEEIMERQAAQAALGQKAEEIERLAYYDLLTGLPNWARLNKLLEAELNEAAGGQPAGALLVIDLDDIKIINDTFGHTYGNSLITIAGQRIVHEAGSGAVVGRSGGDEFFVLAPGQTKRLISRLADKIIAAFCQEIEVLGIRFHMSASAGIACYPADGATAEEIFKNADNAMYAAKKAGKNCWRFYQAAMQAEAYERIRLTNSLRHAIDRGELLLYYQPQASIANGGITGFEALLRWNSPEYGAVSPDRFIPLAEQSGLIRPIGQWVLQEACKFARRLADRGWTNRKIAVNVSPHQIGADGFISVVRKALSDAGIKPGQLELEITENALIASLEDSISKLDELQAMGVQLSLDDFGTGYSSLTYLQRLPVNTLKIDKAFIDMILMDGAQKAIIGSIVDIAHIMGMTVVAEGVETQRQLSYLAQCRCDRIQGYLLSRPVPAAEAAVFPGTVNLSEL</sequence>
<dbReference type="PROSITE" id="PS50883">
    <property type="entry name" value="EAL"/>
    <property type="match status" value="1"/>
</dbReference>
<dbReference type="InterPro" id="IPR003018">
    <property type="entry name" value="GAF"/>
</dbReference>
<evidence type="ECO:0000256" key="1">
    <source>
        <dbReference type="SAM" id="Coils"/>
    </source>
</evidence>
<dbReference type="Pfam" id="PF01590">
    <property type="entry name" value="GAF"/>
    <property type="match status" value="1"/>
</dbReference>
<dbReference type="Pfam" id="PF00990">
    <property type="entry name" value="GGDEF"/>
    <property type="match status" value="1"/>
</dbReference>
<keyword evidence="1" id="KW-0175">Coiled coil</keyword>
<organism evidence="4 5">
    <name type="scientific">Dendrosporobacter quercicolus</name>
    <dbReference type="NCBI Taxonomy" id="146817"/>
    <lineage>
        <taxon>Bacteria</taxon>
        <taxon>Bacillati</taxon>
        <taxon>Bacillota</taxon>
        <taxon>Negativicutes</taxon>
        <taxon>Selenomonadales</taxon>
        <taxon>Sporomusaceae</taxon>
        <taxon>Dendrosporobacter</taxon>
    </lineage>
</organism>
<proteinExistence type="predicted"/>
<feature type="coiled-coil region" evidence="1">
    <location>
        <begin position="322"/>
        <end position="359"/>
    </location>
</feature>
<dbReference type="InterPro" id="IPR029016">
    <property type="entry name" value="GAF-like_dom_sf"/>
</dbReference>
<evidence type="ECO:0000313" key="4">
    <source>
        <dbReference type="EMBL" id="SDM35250.1"/>
    </source>
</evidence>
<gene>
    <name evidence="4" type="ORF">SAMN04488502_10426</name>
</gene>
<dbReference type="RefSeq" id="WP_245698100.1">
    <property type="nucleotide sequence ID" value="NZ_FNHB01000004.1"/>
</dbReference>
<dbReference type="NCBIfam" id="TIGR00254">
    <property type="entry name" value="GGDEF"/>
    <property type="match status" value="1"/>
</dbReference>
<accession>A0A1G9SIW5</accession>
<dbReference type="PANTHER" id="PTHR44757:SF2">
    <property type="entry name" value="BIOFILM ARCHITECTURE MAINTENANCE PROTEIN MBAA"/>
    <property type="match status" value="1"/>
</dbReference>
<dbReference type="AlphaFoldDB" id="A0A1G9SIW5"/>
<evidence type="ECO:0000259" key="3">
    <source>
        <dbReference type="PROSITE" id="PS50887"/>
    </source>
</evidence>
<dbReference type="SMART" id="SM00065">
    <property type="entry name" value="GAF"/>
    <property type="match status" value="1"/>
</dbReference>
<dbReference type="SUPFAM" id="SSF55073">
    <property type="entry name" value="Nucleotide cyclase"/>
    <property type="match status" value="1"/>
</dbReference>
<dbReference type="EMBL" id="FNHB01000004">
    <property type="protein sequence ID" value="SDM35250.1"/>
    <property type="molecule type" value="Genomic_DNA"/>
</dbReference>
<dbReference type="InterPro" id="IPR001633">
    <property type="entry name" value="EAL_dom"/>
</dbReference>
<name>A0A1G9SIW5_9FIRM</name>
<keyword evidence="5" id="KW-1185">Reference proteome</keyword>